<dbReference type="Proteomes" id="UP000008332">
    <property type="component" value="Chromosome"/>
</dbReference>
<feature type="DNA-binding region" description="OmpR/PhoB-type" evidence="7">
    <location>
        <begin position="124"/>
        <end position="221"/>
    </location>
</feature>
<evidence type="ECO:0000259" key="9">
    <source>
        <dbReference type="PROSITE" id="PS51755"/>
    </source>
</evidence>
<evidence type="ECO:0000256" key="3">
    <source>
        <dbReference type="ARBA" id="ARBA00023015"/>
    </source>
</evidence>
<dbReference type="eggNOG" id="COG0745">
    <property type="taxonomic scope" value="Bacteria"/>
</dbReference>
<dbReference type="SUPFAM" id="SSF52172">
    <property type="entry name" value="CheY-like"/>
    <property type="match status" value="1"/>
</dbReference>
<dbReference type="GO" id="GO:0000976">
    <property type="term" value="F:transcription cis-regulatory region binding"/>
    <property type="evidence" value="ECO:0007669"/>
    <property type="project" value="TreeGrafter"/>
</dbReference>
<dbReference type="Pfam" id="PF00486">
    <property type="entry name" value="Trans_reg_C"/>
    <property type="match status" value="1"/>
</dbReference>
<dbReference type="OrthoDB" id="9802426at2"/>
<dbReference type="Gene3D" id="1.10.10.10">
    <property type="entry name" value="Winged helix-like DNA-binding domain superfamily/Winged helix DNA-binding domain"/>
    <property type="match status" value="1"/>
</dbReference>
<feature type="domain" description="Response regulatory" evidence="8">
    <location>
        <begin position="2"/>
        <end position="116"/>
    </location>
</feature>
<evidence type="ECO:0000256" key="4">
    <source>
        <dbReference type="ARBA" id="ARBA00023125"/>
    </source>
</evidence>
<keyword evidence="11" id="KW-1185">Reference proteome</keyword>
<keyword evidence="1 6" id="KW-0597">Phosphoprotein</keyword>
<feature type="modified residue" description="4-aspartylphosphate" evidence="6">
    <location>
        <position position="51"/>
    </location>
</feature>
<dbReference type="InterPro" id="IPR011006">
    <property type="entry name" value="CheY-like_superfamily"/>
</dbReference>
<dbReference type="EMBL" id="CP000267">
    <property type="protein sequence ID" value="ABD70118.1"/>
    <property type="molecule type" value="Genomic_DNA"/>
</dbReference>
<dbReference type="SMART" id="SM00862">
    <property type="entry name" value="Trans_reg_C"/>
    <property type="match status" value="1"/>
</dbReference>
<dbReference type="GO" id="GO:0006355">
    <property type="term" value="P:regulation of DNA-templated transcription"/>
    <property type="evidence" value="ECO:0007669"/>
    <property type="project" value="InterPro"/>
</dbReference>
<dbReference type="STRING" id="338969.Rfer_2401"/>
<dbReference type="GO" id="GO:0000156">
    <property type="term" value="F:phosphorelay response regulator activity"/>
    <property type="evidence" value="ECO:0007669"/>
    <property type="project" value="TreeGrafter"/>
</dbReference>
<keyword evidence="4 7" id="KW-0238">DNA-binding</keyword>
<evidence type="ECO:0000256" key="2">
    <source>
        <dbReference type="ARBA" id="ARBA00023012"/>
    </source>
</evidence>
<evidence type="ECO:0000256" key="6">
    <source>
        <dbReference type="PROSITE-ProRule" id="PRU00169"/>
    </source>
</evidence>
<dbReference type="PROSITE" id="PS51755">
    <property type="entry name" value="OMPR_PHOB"/>
    <property type="match status" value="1"/>
</dbReference>
<dbReference type="PANTHER" id="PTHR48111">
    <property type="entry name" value="REGULATOR OF RPOS"/>
    <property type="match status" value="1"/>
</dbReference>
<organism evidence="10 11">
    <name type="scientific">Albidiferax ferrireducens (strain ATCC BAA-621 / DSM 15236 / T118)</name>
    <name type="common">Rhodoferax ferrireducens</name>
    <dbReference type="NCBI Taxonomy" id="338969"/>
    <lineage>
        <taxon>Bacteria</taxon>
        <taxon>Pseudomonadati</taxon>
        <taxon>Pseudomonadota</taxon>
        <taxon>Betaproteobacteria</taxon>
        <taxon>Burkholderiales</taxon>
        <taxon>Comamonadaceae</taxon>
        <taxon>Rhodoferax</taxon>
    </lineage>
</organism>
<evidence type="ECO:0000313" key="11">
    <source>
        <dbReference type="Proteomes" id="UP000008332"/>
    </source>
</evidence>
<dbReference type="InterPro" id="IPR016032">
    <property type="entry name" value="Sig_transdc_resp-reg_C-effctor"/>
</dbReference>
<evidence type="ECO:0000256" key="7">
    <source>
        <dbReference type="PROSITE-ProRule" id="PRU01091"/>
    </source>
</evidence>
<dbReference type="SMART" id="SM00448">
    <property type="entry name" value="REC"/>
    <property type="match status" value="1"/>
</dbReference>
<dbReference type="Gene3D" id="6.10.250.690">
    <property type="match status" value="1"/>
</dbReference>
<dbReference type="Gene3D" id="3.40.50.2300">
    <property type="match status" value="1"/>
</dbReference>
<sequence length="227" mass="25175">MKVLLIEDNLQLVHTLTQSFGMLGIAVDGQSDGALADADLHKHAYDVVILDLALPKMDGFEILRRLRERGDTVPVLILTASGDIYDRVQGLNAGADDYLPKPFDLTELEARLRALYRRSLGTAHSVLRVGRLEFDTVSRRFSVGARQFDDLPPREHDLLEILIAHAGRPVNKNVMATRLCTSDVVLSHDALEIYVHRLRRRLDGSGAAIRTLRGLGYVLEACDDAPS</sequence>
<name>Q21VT5_ALBFT</name>
<evidence type="ECO:0000256" key="5">
    <source>
        <dbReference type="ARBA" id="ARBA00023163"/>
    </source>
</evidence>
<dbReference type="PANTHER" id="PTHR48111:SF67">
    <property type="entry name" value="TRANSCRIPTIONAL REGULATORY PROTEIN TCTD"/>
    <property type="match status" value="1"/>
</dbReference>
<dbReference type="CDD" id="cd00383">
    <property type="entry name" value="trans_reg_C"/>
    <property type="match status" value="1"/>
</dbReference>
<dbReference type="InterPro" id="IPR036388">
    <property type="entry name" value="WH-like_DNA-bd_sf"/>
</dbReference>
<reference evidence="11" key="1">
    <citation type="submission" date="2006-02" db="EMBL/GenBank/DDBJ databases">
        <title>Complete sequence of chromosome of Rhodoferax ferrireducens DSM 15236.</title>
        <authorList>
            <person name="Copeland A."/>
            <person name="Lucas S."/>
            <person name="Lapidus A."/>
            <person name="Barry K."/>
            <person name="Detter J.C."/>
            <person name="Glavina del Rio T."/>
            <person name="Hammon N."/>
            <person name="Israni S."/>
            <person name="Pitluck S."/>
            <person name="Brettin T."/>
            <person name="Bruce D."/>
            <person name="Han C."/>
            <person name="Tapia R."/>
            <person name="Gilna P."/>
            <person name="Kiss H."/>
            <person name="Schmutz J."/>
            <person name="Larimer F."/>
            <person name="Land M."/>
            <person name="Kyrpides N."/>
            <person name="Ivanova N."/>
            <person name="Richardson P."/>
        </authorList>
    </citation>
    <scope>NUCLEOTIDE SEQUENCE [LARGE SCALE GENOMIC DNA]</scope>
    <source>
        <strain evidence="11">ATCC BAA-621 / DSM 15236 / T118</strain>
    </source>
</reference>
<dbReference type="AlphaFoldDB" id="Q21VT5"/>
<dbReference type="InterPro" id="IPR001867">
    <property type="entry name" value="OmpR/PhoB-type_DNA-bd"/>
</dbReference>
<dbReference type="FunFam" id="3.40.50.2300:FF:000002">
    <property type="entry name" value="DNA-binding response regulator PhoP"/>
    <property type="match status" value="1"/>
</dbReference>
<dbReference type="KEGG" id="rfr:Rfer_2401"/>
<evidence type="ECO:0000259" key="8">
    <source>
        <dbReference type="PROSITE" id="PS50110"/>
    </source>
</evidence>
<dbReference type="Pfam" id="PF00072">
    <property type="entry name" value="Response_reg"/>
    <property type="match status" value="1"/>
</dbReference>
<dbReference type="InterPro" id="IPR039420">
    <property type="entry name" value="WalR-like"/>
</dbReference>
<gene>
    <name evidence="10" type="ordered locus">Rfer_2401</name>
</gene>
<accession>Q21VT5</accession>
<dbReference type="SUPFAM" id="SSF46894">
    <property type="entry name" value="C-terminal effector domain of the bipartite response regulators"/>
    <property type="match status" value="1"/>
</dbReference>
<evidence type="ECO:0000313" key="10">
    <source>
        <dbReference type="EMBL" id="ABD70118.1"/>
    </source>
</evidence>
<dbReference type="GO" id="GO:0005829">
    <property type="term" value="C:cytosol"/>
    <property type="evidence" value="ECO:0007669"/>
    <property type="project" value="TreeGrafter"/>
</dbReference>
<dbReference type="HOGENOM" id="CLU_000445_30_1_4"/>
<dbReference type="GO" id="GO:0032993">
    <property type="term" value="C:protein-DNA complex"/>
    <property type="evidence" value="ECO:0007669"/>
    <property type="project" value="TreeGrafter"/>
</dbReference>
<keyword evidence="2" id="KW-0902">Two-component regulatory system</keyword>
<feature type="domain" description="OmpR/PhoB-type" evidence="9">
    <location>
        <begin position="124"/>
        <end position="221"/>
    </location>
</feature>
<dbReference type="InterPro" id="IPR001789">
    <property type="entry name" value="Sig_transdc_resp-reg_receiver"/>
</dbReference>
<proteinExistence type="predicted"/>
<keyword evidence="3" id="KW-0805">Transcription regulation</keyword>
<keyword evidence="5" id="KW-0804">Transcription</keyword>
<protein>
    <submittedName>
        <fullName evidence="10">Two component transcriptional regulator, winged helix family</fullName>
    </submittedName>
</protein>
<evidence type="ECO:0000256" key="1">
    <source>
        <dbReference type="ARBA" id="ARBA00022553"/>
    </source>
</evidence>
<dbReference type="PROSITE" id="PS50110">
    <property type="entry name" value="RESPONSE_REGULATORY"/>
    <property type="match status" value="1"/>
</dbReference>
<dbReference type="RefSeq" id="WP_011464686.1">
    <property type="nucleotide sequence ID" value="NC_007908.1"/>
</dbReference>